<dbReference type="GO" id="GO:0005886">
    <property type="term" value="C:plasma membrane"/>
    <property type="evidence" value="ECO:0007669"/>
    <property type="project" value="UniProtKB-SubCell"/>
</dbReference>
<evidence type="ECO:0000256" key="4">
    <source>
        <dbReference type="ARBA" id="ARBA00023136"/>
    </source>
</evidence>
<organism evidence="6 7">
    <name type="scientific">Legionella anisa</name>
    <dbReference type="NCBI Taxonomy" id="28082"/>
    <lineage>
        <taxon>Bacteria</taxon>
        <taxon>Pseudomonadati</taxon>
        <taxon>Pseudomonadota</taxon>
        <taxon>Gammaproteobacteria</taxon>
        <taxon>Legionellales</taxon>
        <taxon>Legionellaceae</taxon>
        <taxon>Legionella</taxon>
    </lineage>
</organism>
<evidence type="ECO:0000313" key="7">
    <source>
        <dbReference type="Proteomes" id="UP000192511"/>
    </source>
</evidence>
<evidence type="ECO:0000313" key="6">
    <source>
        <dbReference type="EMBL" id="PNL60817.1"/>
    </source>
</evidence>
<dbReference type="AlphaFoldDB" id="A0AAX0WR81"/>
<name>A0AAX0WR81_9GAMM</name>
<feature type="transmembrane region" description="Helical" evidence="5">
    <location>
        <begin position="29"/>
        <end position="51"/>
    </location>
</feature>
<evidence type="ECO:0000256" key="1">
    <source>
        <dbReference type="ARBA" id="ARBA00022475"/>
    </source>
</evidence>
<comment type="subcellular location">
    <subcellularLocation>
        <location evidence="5">Cell membrane</location>
        <topology evidence="5">Single-pass membrane protein</topology>
    </subcellularLocation>
</comment>
<keyword evidence="4 5" id="KW-0472">Membrane</keyword>
<evidence type="ECO:0000256" key="5">
    <source>
        <dbReference type="HAMAP-Rule" id="MF_01361"/>
    </source>
</evidence>
<keyword evidence="2 5" id="KW-0812">Transmembrane</keyword>
<evidence type="ECO:0000256" key="3">
    <source>
        <dbReference type="ARBA" id="ARBA00022989"/>
    </source>
</evidence>
<proteinExistence type="inferred from homology"/>
<keyword evidence="7" id="KW-1185">Reference proteome</keyword>
<reference evidence="6" key="1">
    <citation type="submission" date="2017-12" db="EMBL/GenBank/DDBJ databases">
        <title>FDA dAtabase for Regulatory Grade micrObial Sequences (FDA-ARGOS): Supporting development and validation of Infectious Disease Dx tests.</title>
        <authorList>
            <person name="Kerrigan L."/>
            <person name="Tallon L.J."/>
            <person name="Sadzewicz L."/>
            <person name="Sengamalay N."/>
            <person name="Ott S."/>
            <person name="Godinez A."/>
            <person name="Nagaraj S."/>
            <person name="Vavikolanu K."/>
            <person name="Vyas G."/>
            <person name="Nadendla S."/>
            <person name="Aluvathingal J."/>
            <person name="Sichtig H."/>
        </authorList>
    </citation>
    <scope>NUCLEOTIDE SEQUENCE [LARGE SCALE GENOMIC DNA]</scope>
    <source>
        <strain evidence="6">FDAARGOS_200</strain>
    </source>
</reference>
<sequence length="66" mass="7226">MLTGAFVFLVIAILSAIYRFTGTNPTLIVIAKIIFYLSLAAFCILLIVYVLNSAPPLPEDKNNLPL</sequence>
<gene>
    <name evidence="6" type="ORF">A6J39_006060</name>
</gene>
<dbReference type="GeneID" id="98066923"/>
<comment type="similarity">
    <text evidence="5">Belongs to the UPF0391 family.</text>
</comment>
<dbReference type="HAMAP" id="MF_01361">
    <property type="entry name" value="UPF0391"/>
    <property type="match status" value="1"/>
</dbReference>
<keyword evidence="3 5" id="KW-1133">Transmembrane helix</keyword>
<dbReference type="EMBL" id="NBTX02000004">
    <property type="protein sequence ID" value="PNL60817.1"/>
    <property type="molecule type" value="Genomic_DNA"/>
</dbReference>
<evidence type="ECO:0000256" key="2">
    <source>
        <dbReference type="ARBA" id="ARBA00022692"/>
    </source>
</evidence>
<dbReference type="Proteomes" id="UP000192511">
    <property type="component" value="Unassembled WGS sequence"/>
</dbReference>
<accession>A0AAX0WR81</accession>
<keyword evidence="1 5" id="KW-1003">Cell membrane</keyword>
<dbReference type="InterPro" id="IPR009760">
    <property type="entry name" value="DUF1328"/>
</dbReference>
<dbReference type="RefSeq" id="WP_019233595.1">
    <property type="nucleotide sequence ID" value="NZ_CAAAHR010000046.1"/>
</dbReference>
<comment type="caution">
    <text evidence="6">The sequence shown here is derived from an EMBL/GenBank/DDBJ whole genome shotgun (WGS) entry which is preliminary data.</text>
</comment>
<protein>
    <recommendedName>
        <fullName evidence="5">UPF0391 membrane protein A6J39_006060</fullName>
    </recommendedName>
</protein>